<protein>
    <submittedName>
        <fullName evidence="1">Uncharacterized protein</fullName>
    </submittedName>
</protein>
<reference evidence="1 2" key="1">
    <citation type="journal article" date="2012" name="Genome Biol.">
        <title>Genome and low-iron response of an oceanic diatom adapted to chronic iron limitation.</title>
        <authorList>
            <person name="Lommer M."/>
            <person name="Specht M."/>
            <person name="Roy A.S."/>
            <person name="Kraemer L."/>
            <person name="Andreson R."/>
            <person name="Gutowska M.A."/>
            <person name="Wolf J."/>
            <person name="Bergner S.V."/>
            <person name="Schilhabel M.B."/>
            <person name="Klostermeier U.C."/>
            <person name="Beiko R.G."/>
            <person name="Rosenstiel P."/>
            <person name="Hippler M."/>
            <person name="Laroche J."/>
        </authorList>
    </citation>
    <scope>NUCLEOTIDE SEQUENCE [LARGE SCALE GENOMIC DNA]</scope>
    <source>
        <strain evidence="1 2">CCMP1005</strain>
    </source>
</reference>
<gene>
    <name evidence="1" type="ORF">THAOC_07564</name>
</gene>
<keyword evidence="2" id="KW-1185">Reference proteome</keyword>
<name>K0TK61_THAOC</name>
<accession>K0TK61</accession>
<evidence type="ECO:0000313" key="2">
    <source>
        <dbReference type="Proteomes" id="UP000266841"/>
    </source>
</evidence>
<organism evidence="1 2">
    <name type="scientific">Thalassiosira oceanica</name>
    <name type="common">Marine diatom</name>
    <dbReference type="NCBI Taxonomy" id="159749"/>
    <lineage>
        <taxon>Eukaryota</taxon>
        <taxon>Sar</taxon>
        <taxon>Stramenopiles</taxon>
        <taxon>Ochrophyta</taxon>
        <taxon>Bacillariophyta</taxon>
        <taxon>Coscinodiscophyceae</taxon>
        <taxon>Thalassiosirophycidae</taxon>
        <taxon>Thalassiosirales</taxon>
        <taxon>Thalassiosiraceae</taxon>
        <taxon>Thalassiosira</taxon>
    </lineage>
</organism>
<dbReference type="AlphaFoldDB" id="K0TK61"/>
<sequence length="68" mass="6998">MAISGGPANTRIMAGVGIPATASEESGSHLSGVLKKDSSNIMSRDFCISAGDGHAKRQAELEVPIEDK</sequence>
<evidence type="ECO:0000313" key="1">
    <source>
        <dbReference type="EMBL" id="EJK71032.1"/>
    </source>
</evidence>
<dbReference type="Proteomes" id="UP000266841">
    <property type="component" value="Unassembled WGS sequence"/>
</dbReference>
<dbReference type="EMBL" id="AGNL01007728">
    <property type="protein sequence ID" value="EJK71032.1"/>
    <property type="molecule type" value="Genomic_DNA"/>
</dbReference>
<comment type="caution">
    <text evidence="1">The sequence shown here is derived from an EMBL/GenBank/DDBJ whole genome shotgun (WGS) entry which is preliminary data.</text>
</comment>
<proteinExistence type="predicted"/>